<comment type="caution">
    <text evidence="3">The sequence shown here is derived from an EMBL/GenBank/DDBJ whole genome shotgun (WGS) entry which is preliminary data.</text>
</comment>
<dbReference type="InterPro" id="IPR012336">
    <property type="entry name" value="Thioredoxin-like_fold"/>
</dbReference>
<dbReference type="PROSITE" id="PS51352">
    <property type="entry name" value="THIOREDOXIN_2"/>
    <property type="match status" value="1"/>
</dbReference>
<feature type="chain" id="PRO_5023139436" description="Thioredoxin domain-containing protein" evidence="1">
    <location>
        <begin position="23"/>
        <end position="158"/>
    </location>
</feature>
<feature type="signal peptide" evidence="1">
    <location>
        <begin position="1"/>
        <end position="22"/>
    </location>
</feature>
<dbReference type="EMBL" id="SJPH01000003">
    <property type="protein sequence ID" value="TWT46762.1"/>
    <property type="molecule type" value="Genomic_DNA"/>
</dbReference>
<keyword evidence="4" id="KW-1185">Reference proteome</keyword>
<reference evidence="3 4" key="1">
    <citation type="submission" date="2019-02" db="EMBL/GenBank/DDBJ databases">
        <title>Deep-cultivation of Planctomycetes and their phenomic and genomic characterization uncovers novel biology.</title>
        <authorList>
            <person name="Wiegand S."/>
            <person name="Jogler M."/>
            <person name="Boedeker C."/>
            <person name="Pinto D."/>
            <person name="Vollmers J."/>
            <person name="Rivas-Marin E."/>
            <person name="Kohn T."/>
            <person name="Peeters S.H."/>
            <person name="Heuer A."/>
            <person name="Rast P."/>
            <person name="Oberbeckmann S."/>
            <person name="Bunk B."/>
            <person name="Jeske O."/>
            <person name="Meyerdierks A."/>
            <person name="Storesund J.E."/>
            <person name="Kallscheuer N."/>
            <person name="Luecker S."/>
            <person name="Lage O.M."/>
            <person name="Pohl T."/>
            <person name="Merkel B.J."/>
            <person name="Hornburger P."/>
            <person name="Mueller R.-W."/>
            <person name="Bruemmer F."/>
            <person name="Labrenz M."/>
            <person name="Spormann A.M."/>
            <person name="Op Den Camp H."/>
            <person name="Overmann J."/>
            <person name="Amann R."/>
            <person name="Jetten M.S.M."/>
            <person name="Mascher T."/>
            <person name="Medema M.H."/>
            <person name="Devos D.P."/>
            <person name="Kaster A.-K."/>
            <person name="Ovreas L."/>
            <person name="Rohde M."/>
            <person name="Galperin M.Y."/>
            <person name="Jogler C."/>
        </authorList>
    </citation>
    <scope>NUCLEOTIDE SEQUENCE [LARGE SCALE GENOMIC DNA]</scope>
    <source>
        <strain evidence="3 4">Pla111</strain>
    </source>
</reference>
<gene>
    <name evidence="3" type="ORF">Pla111_18630</name>
</gene>
<dbReference type="InterPro" id="IPR036249">
    <property type="entry name" value="Thioredoxin-like_sf"/>
</dbReference>
<dbReference type="Pfam" id="PF13098">
    <property type="entry name" value="Thioredoxin_2"/>
    <property type="match status" value="1"/>
</dbReference>
<accession>A0A5C5WAX8</accession>
<protein>
    <recommendedName>
        <fullName evidence="2">Thioredoxin domain-containing protein</fullName>
    </recommendedName>
</protein>
<dbReference type="Proteomes" id="UP000318995">
    <property type="component" value="Unassembled WGS sequence"/>
</dbReference>
<dbReference type="RefSeq" id="WP_146573523.1">
    <property type="nucleotide sequence ID" value="NZ_SJPH01000003.1"/>
</dbReference>
<dbReference type="InterPro" id="IPR013766">
    <property type="entry name" value="Thioredoxin_domain"/>
</dbReference>
<proteinExistence type="predicted"/>
<evidence type="ECO:0000313" key="3">
    <source>
        <dbReference type="EMBL" id="TWT46762.1"/>
    </source>
</evidence>
<evidence type="ECO:0000256" key="1">
    <source>
        <dbReference type="SAM" id="SignalP"/>
    </source>
</evidence>
<dbReference type="Gene3D" id="3.40.30.10">
    <property type="entry name" value="Glutaredoxin"/>
    <property type="match status" value="1"/>
</dbReference>
<keyword evidence="1" id="KW-0732">Signal</keyword>
<organism evidence="3 4">
    <name type="scientific">Botrimarina hoheduenensis</name>
    <dbReference type="NCBI Taxonomy" id="2528000"/>
    <lineage>
        <taxon>Bacteria</taxon>
        <taxon>Pseudomonadati</taxon>
        <taxon>Planctomycetota</taxon>
        <taxon>Planctomycetia</taxon>
        <taxon>Pirellulales</taxon>
        <taxon>Lacipirellulaceae</taxon>
        <taxon>Botrimarina</taxon>
    </lineage>
</organism>
<name>A0A5C5WAX8_9BACT</name>
<dbReference type="AlphaFoldDB" id="A0A5C5WAX8"/>
<dbReference type="SUPFAM" id="SSF52833">
    <property type="entry name" value="Thioredoxin-like"/>
    <property type="match status" value="1"/>
</dbReference>
<evidence type="ECO:0000313" key="4">
    <source>
        <dbReference type="Proteomes" id="UP000318995"/>
    </source>
</evidence>
<feature type="domain" description="Thioredoxin" evidence="2">
    <location>
        <begin position="30"/>
        <end position="147"/>
    </location>
</feature>
<evidence type="ECO:0000259" key="2">
    <source>
        <dbReference type="PROSITE" id="PS51352"/>
    </source>
</evidence>
<dbReference type="OrthoDB" id="213802at2"/>
<sequence precursor="true">MSLPVRALLAVALLCVALGAEAAWPFGWGEKEKQAEPIVWLNDVQQALDSAAVTGKPLVVYVTSEGCRYCRKMEHDTWADAGVAGRIRGGFTPLRINASTDPEAVKTLQIRAFPTTVVLSPAGRGLGAAQGYLPAEKLTALLDTFAEPKTAAAPSRTR</sequence>